<evidence type="ECO:0000313" key="6">
    <source>
        <dbReference type="EMBL" id="CAH0993335.1"/>
    </source>
</evidence>
<keyword evidence="3" id="KW-0812">Transmembrane</keyword>
<keyword evidence="4" id="KW-1133">Transmembrane helix</keyword>
<proteinExistence type="predicted"/>
<dbReference type="PANTHER" id="PTHR37481">
    <property type="entry name" value="LIPOPOLYSACCHARIDE EXPORT SYSTEM PROTEIN LPTC"/>
    <property type="match status" value="1"/>
</dbReference>
<dbReference type="Gene3D" id="2.60.450.10">
    <property type="entry name" value="Lipopolysaccharide (LPS) transport protein A like domain"/>
    <property type="match status" value="1"/>
</dbReference>
<keyword evidence="7" id="KW-1185">Reference proteome</keyword>
<dbReference type="EMBL" id="CAKLPX010000007">
    <property type="protein sequence ID" value="CAH0993335.1"/>
    <property type="molecule type" value="Genomic_DNA"/>
</dbReference>
<dbReference type="Pfam" id="PF06835">
    <property type="entry name" value="LptC"/>
    <property type="match status" value="1"/>
</dbReference>
<dbReference type="NCBIfam" id="TIGR04409">
    <property type="entry name" value="LptC_YrbK"/>
    <property type="match status" value="1"/>
</dbReference>
<dbReference type="Proteomes" id="UP000838100">
    <property type="component" value="Unassembled WGS sequence"/>
</dbReference>
<evidence type="ECO:0000256" key="1">
    <source>
        <dbReference type="ARBA" id="ARBA00022475"/>
    </source>
</evidence>
<dbReference type="RefSeq" id="WP_237446017.1">
    <property type="nucleotide sequence ID" value="NZ_CAKLPX010000007.1"/>
</dbReference>
<dbReference type="InterPro" id="IPR010664">
    <property type="entry name" value="LipoPS_assembly_LptC-rel"/>
</dbReference>
<keyword evidence="1" id="KW-1003">Cell membrane</keyword>
<evidence type="ECO:0000256" key="5">
    <source>
        <dbReference type="ARBA" id="ARBA00023136"/>
    </source>
</evidence>
<reference evidence="6" key="1">
    <citation type="submission" date="2021-12" db="EMBL/GenBank/DDBJ databases">
        <authorList>
            <person name="Rodrigo-Torres L."/>
            <person name="Arahal R. D."/>
            <person name="Lucena T."/>
        </authorList>
    </citation>
    <scope>NUCLEOTIDE SEQUENCE</scope>
    <source>
        <strain evidence="6">CECT 8267</strain>
    </source>
</reference>
<sequence length="189" mass="20193">MSKRSRQVQQWLAAAATVIGVTAVAYFTSPDNNTGDLLVAAVIKAPAWYITEADHRSFDVDGKLDTHSIADKAIHFDHSDTSFVTNPVIKSYEASVTKQIASAKNATVNPDKTVLLTNNVVITTGNTAADSTVLNTEILLINTVLNTADTKEAVTITQASGVTKATGMHADFNKEFISLLSGVHSVYEP</sequence>
<dbReference type="InterPro" id="IPR026265">
    <property type="entry name" value="LptC"/>
</dbReference>
<accession>A0ABM9AKP0</accession>
<evidence type="ECO:0000256" key="2">
    <source>
        <dbReference type="ARBA" id="ARBA00022519"/>
    </source>
</evidence>
<evidence type="ECO:0000313" key="7">
    <source>
        <dbReference type="Proteomes" id="UP000838100"/>
    </source>
</evidence>
<protein>
    <submittedName>
        <fullName evidence="6">Lipopolysaccharide export system protein LptC</fullName>
    </submittedName>
</protein>
<gene>
    <name evidence="6" type="primary">lptC</name>
    <name evidence="6" type="ORF">SIN8267_03483</name>
</gene>
<keyword evidence="2" id="KW-0997">Cell inner membrane</keyword>
<evidence type="ECO:0000256" key="4">
    <source>
        <dbReference type="ARBA" id="ARBA00022989"/>
    </source>
</evidence>
<evidence type="ECO:0000256" key="3">
    <source>
        <dbReference type="ARBA" id="ARBA00022692"/>
    </source>
</evidence>
<organism evidence="6 7">
    <name type="scientific">Sinobacterium norvegicum</name>
    <dbReference type="NCBI Taxonomy" id="1641715"/>
    <lineage>
        <taxon>Bacteria</taxon>
        <taxon>Pseudomonadati</taxon>
        <taxon>Pseudomonadota</taxon>
        <taxon>Gammaproteobacteria</taxon>
        <taxon>Cellvibrionales</taxon>
        <taxon>Spongiibacteraceae</taxon>
        <taxon>Sinobacterium</taxon>
    </lineage>
</organism>
<comment type="caution">
    <text evidence="6">The sequence shown here is derived from an EMBL/GenBank/DDBJ whole genome shotgun (WGS) entry which is preliminary data.</text>
</comment>
<name>A0ABM9AKP0_9GAMM</name>
<dbReference type="PANTHER" id="PTHR37481:SF1">
    <property type="entry name" value="LIPOPOLYSACCHARIDE EXPORT SYSTEM PROTEIN LPTC"/>
    <property type="match status" value="1"/>
</dbReference>
<keyword evidence="5" id="KW-0472">Membrane</keyword>
<dbReference type="InterPro" id="IPR052363">
    <property type="entry name" value="LPS_export_LptC"/>
</dbReference>